<accession>A0ABW9J366</accession>
<feature type="domain" description="Nitroreductase" evidence="1">
    <location>
        <begin position="28"/>
        <end position="87"/>
    </location>
</feature>
<dbReference type="Gene3D" id="3.40.109.10">
    <property type="entry name" value="NADH Oxidase"/>
    <property type="match status" value="1"/>
</dbReference>
<dbReference type="SUPFAM" id="SSF55469">
    <property type="entry name" value="FMN-dependent nitroreductase-like"/>
    <property type="match status" value="1"/>
</dbReference>
<gene>
    <name evidence="2" type="ORF">ACKI1S_48410</name>
</gene>
<proteinExistence type="predicted"/>
<feature type="non-terminal residue" evidence="2">
    <location>
        <position position="89"/>
    </location>
</feature>
<dbReference type="InterPro" id="IPR000415">
    <property type="entry name" value="Nitroreductase-like"/>
</dbReference>
<feature type="non-terminal residue" evidence="2">
    <location>
        <position position="1"/>
    </location>
</feature>
<organism evidence="2 3">
    <name type="scientific">Streptomyces galilaeus</name>
    <dbReference type="NCBI Taxonomy" id="33899"/>
    <lineage>
        <taxon>Bacteria</taxon>
        <taxon>Bacillati</taxon>
        <taxon>Actinomycetota</taxon>
        <taxon>Actinomycetes</taxon>
        <taxon>Kitasatosporales</taxon>
        <taxon>Streptomycetaceae</taxon>
        <taxon>Streptomyces</taxon>
    </lineage>
</organism>
<keyword evidence="3" id="KW-1185">Reference proteome</keyword>
<dbReference type="InterPro" id="IPR029479">
    <property type="entry name" value="Nitroreductase"/>
</dbReference>
<dbReference type="RefSeq" id="WP_409098049.1">
    <property type="nucleotide sequence ID" value="NZ_JBJVNE010000414.1"/>
</dbReference>
<protein>
    <submittedName>
        <fullName evidence="2">Nitroreductase family protein</fullName>
    </submittedName>
</protein>
<evidence type="ECO:0000259" key="1">
    <source>
        <dbReference type="Pfam" id="PF00881"/>
    </source>
</evidence>
<reference evidence="2 3" key="1">
    <citation type="submission" date="2024-12" db="EMBL/GenBank/DDBJ databases">
        <title>Forecasting of Potato common scab and diversities of Pathogenic streptomyces spp. in china.</title>
        <authorList>
            <person name="Handique U."/>
            <person name="Wu J."/>
        </authorList>
    </citation>
    <scope>NUCLEOTIDE SEQUENCE [LARGE SCALE GENOMIC DNA]</scope>
    <source>
        <strain evidence="2 3">ZRIMU1585</strain>
    </source>
</reference>
<evidence type="ECO:0000313" key="2">
    <source>
        <dbReference type="EMBL" id="MFM9653809.1"/>
    </source>
</evidence>
<dbReference type="EMBL" id="JBJVNE010000414">
    <property type="protein sequence ID" value="MFM9653809.1"/>
    <property type="molecule type" value="Genomic_DNA"/>
</dbReference>
<sequence>SYPPDLQRRRQATGYGLYETLGIARQDHAARHAQMRRNFTFFDAPVALFVFAHEALGQYAALDAGVFLQSLMLAAVDEGLGTCAEGALA</sequence>
<dbReference type="Pfam" id="PF00881">
    <property type="entry name" value="Nitroreductase"/>
    <property type="match status" value="1"/>
</dbReference>
<evidence type="ECO:0000313" key="3">
    <source>
        <dbReference type="Proteomes" id="UP001631993"/>
    </source>
</evidence>
<name>A0ABW9J366_STRGJ</name>
<comment type="caution">
    <text evidence="2">The sequence shown here is derived from an EMBL/GenBank/DDBJ whole genome shotgun (WGS) entry which is preliminary data.</text>
</comment>
<dbReference type="Proteomes" id="UP001631993">
    <property type="component" value="Unassembled WGS sequence"/>
</dbReference>